<evidence type="ECO:0000313" key="1">
    <source>
        <dbReference type="EMBL" id="MBJ6121151.1"/>
    </source>
</evidence>
<evidence type="ECO:0008006" key="3">
    <source>
        <dbReference type="Google" id="ProtNLM"/>
    </source>
</evidence>
<keyword evidence="2" id="KW-1185">Reference proteome</keyword>
<evidence type="ECO:0000313" key="2">
    <source>
        <dbReference type="Proteomes" id="UP000640426"/>
    </source>
</evidence>
<gene>
    <name evidence="1" type="ORF">JAO74_05010</name>
</gene>
<name>A0ABS0XM85_9SPHN</name>
<comment type="caution">
    <text evidence="1">The sequence shown here is derived from an EMBL/GenBank/DDBJ whole genome shotgun (WGS) entry which is preliminary data.</text>
</comment>
<proteinExistence type="predicted"/>
<dbReference type="InterPro" id="IPR036291">
    <property type="entry name" value="NAD(P)-bd_dom_sf"/>
</dbReference>
<reference evidence="2" key="1">
    <citation type="submission" date="2020-12" db="EMBL/GenBank/DDBJ databases">
        <title>Hymenobacter sp.</title>
        <authorList>
            <person name="Kim M.K."/>
        </authorList>
    </citation>
    <scope>NUCLEOTIDE SEQUENCE [LARGE SCALE GENOMIC DNA]</scope>
    <source>
        <strain evidence="2">BT553</strain>
    </source>
</reference>
<organism evidence="1 2">
    <name type="scientific">Sphingomonas mollis</name>
    <dbReference type="NCBI Taxonomy" id="2795726"/>
    <lineage>
        <taxon>Bacteria</taxon>
        <taxon>Pseudomonadati</taxon>
        <taxon>Pseudomonadota</taxon>
        <taxon>Alphaproteobacteria</taxon>
        <taxon>Sphingomonadales</taxon>
        <taxon>Sphingomonadaceae</taxon>
        <taxon>Sphingomonas</taxon>
    </lineage>
</organism>
<protein>
    <recommendedName>
        <fullName evidence="3">NAD-dependent epimerase/dehydratase family protein</fullName>
    </recommendedName>
</protein>
<dbReference type="Proteomes" id="UP000640426">
    <property type="component" value="Unassembled WGS sequence"/>
</dbReference>
<dbReference type="SUPFAM" id="SSF51735">
    <property type="entry name" value="NAD(P)-binding Rossmann-fold domains"/>
    <property type="match status" value="1"/>
</dbReference>
<sequence length="195" mass="21106">MSAPDPGATIVAPPVREIALNDMQASAGADRRGETAEAPGSAIVLGATGRVGSAFATRLRRDGFLVLTDPVDPAMIARTASPTYLFDCAYGDGEAESHVERVTGHLRHWRRYVGVFLPSSAWIDGDHSYGRSKRVIEALADFYNGIGAHVVTDRIGYFPGDGVMADPTDPMIDLLVDGETLYRRVMARMLERMPI</sequence>
<dbReference type="EMBL" id="JAELXS010000002">
    <property type="protein sequence ID" value="MBJ6121151.1"/>
    <property type="molecule type" value="Genomic_DNA"/>
</dbReference>
<accession>A0ABS0XM85</accession>
<dbReference type="RefSeq" id="WP_199035746.1">
    <property type="nucleotide sequence ID" value="NZ_JAELXS010000002.1"/>
</dbReference>